<gene>
    <name evidence="1" type="ORF">H1R19_20265</name>
</gene>
<keyword evidence="2" id="KW-1185">Reference proteome</keyword>
<evidence type="ECO:0000313" key="2">
    <source>
        <dbReference type="Proteomes" id="UP000515663"/>
    </source>
</evidence>
<dbReference type="EMBL" id="CP059491">
    <property type="protein sequence ID" value="QMT01161.1"/>
    <property type="molecule type" value="Genomic_DNA"/>
</dbReference>
<dbReference type="RefSeq" id="WP_219849979.1">
    <property type="nucleotide sequence ID" value="NZ_CP059491.1"/>
</dbReference>
<accession>A0A7D7LTJ6</accession>
<protein>
    <submittedName>
        <fullName evidence="1">Uncharacterized protein</fullName>
    </submittedName>
</protein>
<organism evidence="1 2">
    <name type="scientific">Gordonia jinghuaiqii</name>
    <dbReference type="NCBI Taxonomy" id="2758710"/>
    <lineage>
        <taxon>Bacteria</taxon>
        <taxon>Bacillati</taxon>
        <taxon>Actinomycetota</taxon>
        <taxon>Actinomycetes</taxon>
        <taxon>Mycobacteriales</taxon>
        <taxon>Gordoniaceae</taxon>
        <taxon>Gordonia</taxon>
    </lineage>
</organism>
<sequence length="49" mass="4910">MSDRLIGVHDASGVIDSAGLRTVFGSFPSGITAPVAPPINSEPASVVCI</sequence>
<dbReference type="KEGG" id="gji:H1R19_20265"/>
<dbReference type="AlphaFoldDB" id="A0A7D7LTJ6"/>
<name>A0A7D7LTJ6_9ACTN</name>
<proteinExistence type="predicted"/>
<evidence type="ECO:0000313" key="1">
    <source>
        <dbReference type="EMBL" id="QMT01161.1"/>
    </source>
</evidence>
<dbReference type="Proteomes" id="UP000515663">
    <property type="component" value="Chromosome"/>
</dbReference>
<reference evidence="2" key="1">
    <citation type="submission" date="2020-07" db="EMBL/GenBank/DDBJ databases">
        <title>novel species isolated from the respiratory tract of Marmot.</title>
        <authorList>
            <person name="Zhang G."/>
        </authorList>
    </citation>
    <scope>NUCLEOTIDE SEQUENCE [LARGE SCALE GENOMIC DNA]</scope>
    <source>
        <strain evidence="2">686</strain>
    </source>
</reference>